<feature type="transmembrane region" description="Helical" evidence="1">
    <location>
        <begin position="20"/>
        <end position="38"/>
    </location>
</feature>
<organism evidence="2 3">
    <name type="scientific">Dermatophagoides farinae</name>
    <name type="common">American house dust mite</name>
    <dbReference type="NCBI Taxonomy" id="6954"/>
    <lineage>
        <taxon>Eukaryota</taxon>
        <taxon>Metazoa</taxon>
        <taxon>Ecdysozoa</taxon>
        <taxon>Arthropoda</taxon>
        <taxon>Chelicerata</taxon>
        <taxon>Arachnida</taxon>
        <taxon>Acari</taxon>
        <taxon>Acariformes</taxon>
        <taxon>Sarcoptiformes</taxon>
        <taxon>Astigmata</taxon>
        <taxon>Psoroptidia</taxon>
        <taxon>Analgoidea</taxon>
        <taxon>Pyroglyphidae</taxon>
        <taxon>Dermatophagoidinae</taxon>
        <taxon>Dermatophagoides</taxon>
    </lineage>
</organism>
<dbReference type="AlphaFoldDB" id="A0A922HT72"/>
<dbReference type="EMBL" id="ASGP02000006">
    <property type="protein sequence ID" value="KAH9501929.1"/>
    <property type="molecule type" value="Genomic_DNA"/>
</dbReference>
<keyword evidence="3" id="KW-1185">Reference proteome</keyword>
<comment type="caution">
    <text evidence="2">The sequence shown here is derived from an EMBL/GenBank/DDBJ whole genome shotgun (WGS) entry which is preliminary data.</text>
</comment>
<keyword evidence="1" id="KW-1133">Transmembrane helix</keyword>
<reference evidence="2" key="2">
    <citation type="journal article" date="2022" name="Res Sq">
        <title>Comparative Genomics Reveals Insights into the Divergent Evolution of Astigmatic Mites and Household Pest Adaptations.</title>
        <authorList>
            <person name="Xiong Q."/>
            <person name="Wan A.T.-Y."/>
            <person name="Liu X.-Y."/>
            <person name="Fung C.S.-H."/>
            <person name="Xiao X."/>
            <person name="Malainual N."/>
            <person name="Hou J."/>
            <person name="Wang L."/>
            <person name="Wang M."/>
            <person name="Yang K."/>
            <person name="Cui Y."/>
            <person name="Leung E."/>
            <person name="Nong W."/>
            <person name="Shin S.-K."/>
            <person name="Au S."/>
            <person name="Jeong K.Y."/>
            <person name="Chew F.T."/>
            <person name="Hui J."/>
            <person name="Leung T.F."/>
            <person name="Tungtrongchitr A."/>
            <person name="Zhong N."/>
            <person name="Liu Z."/>
            <person name="Tsui S."/>
        </authorList>
    </citation>
    <scope>NUCLEOTIDE SEQUENCE</scope>
    <source>
        <strain evidence="2">Derf</strain>
        <tissue evidence="2">Whole organism</tissue>
    </source>
</reference>
<reference evidence="2" key="1">
    <citation type="submission" date="2013-05" db="EMBL/GenBank/DDBJ databases">
        <authorList>
            <person name="Yim A.K.Y."/>
            <person name="Chan T.F."/>
            <person name="Ji K.M."/>
            <person name="Liu X.Y."/>
            <person name="Zhou J.W."/>
            <person name="Li R.Q."/>
            <person name="Yang K.Y."/>
            <person name="Li J."/>
            <person name="Li M."/>
            <person name="Law P.T.W."/>
            <person name="Wu Y.L."/>
            <person name="Cai Z.L."/>
            <person name="Qin H."/>
            <person name="Bao Y."/>
            <person name="Leung R.K.K."/>
            <person name="Ng P.K.S."/>
            <person name="Zou J."/>
            <person name="Zhong X.J."/>
            <person name="Ran P.X."/>
            <person name="Zhong N.S."/>
            <person name="Liu Z.G."/>
            <person name="Tsui S.K.W."/>
        </authorList>
    </citation>
    <scope>NUCLEOTIDE SEQUENCE</scope>
    <source>
        <strain evidence="2">Derf</strain>
        <tissue evidence="2">Whole organism</tissue>
    </source>
</reference>
<evidence type="ECO:0000256" key="1">
    <source>
        <dbReference type="SAM" id="Phobius"/>
    </source>
</evidence>
<dbReference type="Proteomes" id="UP000790347">
    <property type="component" value="Unassembled WGS sequence"/>
</dbReference>
<accession>A0A922HT72</accession>
<name>A0A922HT72_DERFA</name>
<gene>
    <name evidence="2" type="ORF">DERF_012738</name>
</gene>
<dbReference type="PROSITE" id="PS51257">
    <property type="entry name" value="PROKAR_LIPOPROTEIN"/>
    <property type="match status" value="1"/>
</dbReference>
<sequence length="131" mass="14384">MESNYRIRSRITLISYEPSIVVLAIIICGCCNNAILGYRRFSRNKSFAYLSVVNFANDNEAIPKYKQSCSVNEADRFSFVDCPLFSSFSPLSSLPSSSFKLVTIQVADVDVIGKPNVSFSTELAATCSVGT</sequence>
<keyword evidence="1" id="KW-0812">Transmembrane</keyword>
<evidence type="ECO:0000313" key="2">
    <source>
        <dbReference type="EMBL" id="KAH9501929.1"/>
    </source>
</evidence>
<keyword evidence="1" id="KW-0472">Membrane</keyword>
<proteinExistence type="predicted"/>
<evidence type="ECO:0000313" key="3">
    <source>
        <dbReference type="Proteomes" id="UP000790347"/>
    </source>
</evidence>
<protein>
    <submittedName>
        <fullName evidence="2">Uncharacterized protein</fullName>
    </submittedName>
</protein>